<proteinExistence type="inferred from homology"/>
<dbReference type="SUPFAM" id="SSF53850">
    <property type="entry name" value="Periplasmic binding protein-like II"/>
    <property type="match status" value="1"/>
</dbReference>
<dbReference type="EMBL" id="JBHSZV010000053">
    <property type="protein sequence ID" value="MFC7063760.1"/>
    <property type="molecule type" value="Genomic_DNA"/>
</dbReference>
<feature type="chain" id="PRO_5047304636" evidence="8">
    <location>
        <begin position="23"/>
        <end position="424"/>
    </location>
</feature>
<gene>
    <name evidence="9" type="ORF">ACFQIC_18330</name>
</gene>
<evidence type="ECO:0000313" key="9">
    <source>
        <dbReference type="EMBL" id="MFC7063760.1"/>
    </source>
</evidence>
<name>A0ABW2EN87_9BACI</name>
<reference evidence="10" key="1">
    <citation type="journal article" date="2019" name="Int. J. Syst. Evol. Microbiol.">
        <title>The Global Catalogue of Microorganisms (GCM) 10K type strain sequencing project: providing services to taxonomists for standard genome sequencing and annotation.</title>
        <authorList>
            <consortium name="The Broad Institute Genomics Platform"/>
            <consortium name="The Broad Institute Genome Sequencing Center for Infectious Disease"/>
            <person name="Wu L."/>
            <person name="Ma J."/>
        </authorList>
    </citation>
    <scope>NUCLEOTIDE SEQUENCE [LARGE SCALE GENOMIC DNA]</scope>
    <source>
        <strain evidence="10">CGMCC 4.1621</strain>
    </source>
</reference>
<protein>
    <submittedName>
        <fullName evidence="9">ABC transporter substrate-binding protein</fullName>
    </submittedName>
</protein>
<keyword evidence="10" id="KW-1185">Reference proteome</keyword>
<keyword evidence="2" id="KW-0813">Transport</keyword>
<organism evidence="9 10">
    <name type="scientific">Halobacillus seohaensis</name>
    <dbReference type="NCBI Taxonomy" id="447421"/>
    <lineage>
        <taxon>Bacteria</taxon>
        <taxon>Bacillati</taxon>
        <taxon>Bacillota</taxon>
        <taxon>Bacilli</taxon>
        <taxon>Bacillales</taxon>
        <taxon>Bacillaceae</taxon>
        <taxon>Halobacillus</taxon>
    </lineage>
</organism>
<dbReference type="InterPro" id="IPR006059">
    <property type="entry name" value="SBP"/>
</dbReference>
<evidence type="ECO:0000256" key="6">
    <source>
        <dbReference type="ARBA" id="ARBA00023139"/>
    </source>
</evidence>
<evidence type="ECO:0000256" key="3">
    <source>
        <dbReference type="ARBA" id="ARBA00022475"/>
    </source>
</evidence>
<evidence type="ECO:0000256" key="8">
    <source>
        <dbReference type="SAM" id="SignalP"/>
    </source>
</evidence>
<comment type="caution">
    <text evidence="9">The sequence shown here is derived from an EMBL/GenBank/DDBJ whole genome shotgun (WGS) entry which is preliminary data.</text>
</comment>
<dbReference type="Proteomes" id="UP001596410">
    <property type="component" value="Unassembled WGS sequence"/>
</dbReference>
<keyword evidence="7" id="KW-0449">Lipoprotein</keyword>
<keyword evidence="5" id="KW-0472">Membrane</keyword>
<evidence type="ECO:0000256" key="5">
    <source>
        <dbReference type="ARBA" id="ARBA00023136"/>
    </source>
</evidence>
<dbReference type="PANTHER" id="PTHR43649:SF33">
    <property type="entry name" value="POLYGALACTURONAN_RHAMNOGALACTURONAN-BINDING PROTEIN YTCQ"/>
    <property type="match status" value="1"/>
</dbReference>
<keyword evidence="6" id="KW-0564">Palmitate</keyword>
<dbReference type="PROSITE" id="PS51257">
    <property type="entry name" value="PROKAR_LIPOPROTEIN"/>
    <property type="match status" value="1"/>
</dbReference>
<accession>A0ABW2EN87</accession>
<keyword evidence="3" id="KW-1003">Cell membrane</keyword>
<evidence type="ECO:0000256" key="4">
    <source>
        <dbReference type="ARBA" id="ARBA00022729"/>
    </source>
</evidence>
<dbReference type="RefSeq" id="WP_204710198.1">
    <property type="nucleotide sequence ID" value="NZ_JBHSZV010000053.1"/>
</dbReference>
<keyword evidence="4 8" id="KW-0732">Signal</keyword>
<evidence type="ECO:0000256" key="1">
    <source>
        <dbReference type="ARBA" id="ARBA00008520"/>
    </source>
</evidence>
<dbReference type="Pfam" id="PF01547">
    <property type="entry name" value="SBP_bac_1"/>
    <property type="match status" value="1"/>
</dbReference>
<evidence type="ECO:0000313" key="10">
    <source>
        <dbReference type="Proteomes" id="UP001596410"/>
    </source>
</evidence>
<dbReference type="InterPro" id="IPR050490">
    <property type="entry name" value="Bact_solute-bd_prot1"/>
</dbReference>
<sequence length="424" mass="47302">MNKKILSCLFLGSVLLAGCSFSSSGSGSSEDQINIEIYQGKVEFNDQFESLAKEYEKDNPDVNIEITSVGGGSDYAASLKSKFSAGDEPQIFSIAGPTEAEQYGDYLTDLSDTKAAELALEGTLEGVTKDGKVQGLPFNQEGYGLIYNKEIFSEAGIDPEEIQSYEDLERTVEELDSQKDELGIQEVFAFPAKEQWVPGNHLSNAFIAPEFNQNVLDSFNADTVSFEKGEEFKRMVDLQNDYSIQPTLSLDYSQQVEEYFSLGEVAIIQQGNWIYPSVEQMDPEFAESNMGIIPIPVEGFEGKIPVGIPNYWGVNSNSDEEVIQASKDFLDWMYTSDIGKETVVNDFNFIPAYEGYDSSKISDPLSKEIYEYSSEGNTIGWVFLGYPGAWGDTLGANIQKYLSEDMTWEEVEEESRKAWEKARE</sequence>
<comment type="similarity">
    <text evidence="1">Belongs to the bacterial solute-binding protein 1 family.</text>
</comment>
<evidence type="ECO:0000256" key="7">
    <source>
        <dbReference type="ARBA" id="ARBA00023288"/>
    </source>
</evidence>
<dbReference type="InterPro" id="IPR006061">
    <property type="entry name" value="SBP_1_CS"/>
</dbReference>
<evidence type="ECO:0000256" key="2">
    <source>
        <dbReference type="ARBA" id="ARBA00022448"/>
    </source>
</evidence>
<dbReference type="Gene3D" id="3.40.190.10">
    <property type="entry name" value="Periplasmic binding protein-like II"/>
    <property type="match status" value="2"/>
</dbReference>
<dbReference type="PANTHER" id="PTHR43649">
    <property type="entry name" value="ARABINOSE-BINDING PROTEIN-RELATED"/>
    <property type="match status" value="1"/>
</dbReference>
<feature type="signal peptide" evidence="8">
    <location>
        <begin position="1"/>
        <end position="22"/>
    </location>
</feature>
<dbReference type="PROSITE" id="PS01037">
    <property type="entry name" value="SBP_BACTERIAL_1"/>
    <property type="match status" value="1"/>
</dbReference>